<dbReference type="HOGENOM" id="CLU_023075_2_0_1"/>
<feature type="transmembrane region" description="Helical" evidence="7">
    <location>
        <begin position="266"/>
        <end position="286"/>
    </location>
</feature>
<proteinExistence type="inferred from homology"/>
<evidence type="ECO:0008006" key="10">
    <source>
        <dbReference type="Google" id="ProtNLM"/>
    </source>
</evidence>
<dbReference type="OrthoDB" id="529367at2759"/>
<dbReference type="AlphaFoldDB" id="M2MMS0"/>
<evidence type="ECO:0000256" key="2">
    <source>
        <dbReference type="ARBA" id="ARBA00007018"/>
    </source>
</evidence>
<dbReference type="GO" id="GO:0046872">
    <property type="term" value="F:metal ion binding"/>
    <property type="evidence" value="ECO:0007669"/>
    <property type="project" value="UniProtKB-KW"/>
</dbReference>
<evidence type="ECO:0000256" key="6">
    <source>
        <dbReference type="PIRSR" id="PIRSR604254-1"/>
    </source>
</evidence>
<dbReference type="GeneID" id="19113295"/>
<feature type="transmembrane region" description="Helical" evidence="7">
    <location>
        <begin position="226"/>
        <end position="246"/>
    </location>
</feature>
<keyword evidence="3 7" id="KW-0812">Transmembrane</keyword>
<reference evidence="8 9" key="1">
    <citation type="journal article" date="2012" name="PLoS Pathog.">
        <title>Diverse lifestyles and strategies of plant pathogenesis encoded in the genomes of eighteen Dothideomycetes fungi.</title>
        <authorList>
            <person name="Ohm R.A."/>
            <person name="Feau N."/>
            <person name="Henrissat B."/>
            <person name="Schoch C.L."/>
            <person name="Horwitz B.A."/>
            <person name="Barry K.W."/>
            <person name="Condon B.J."/>
            <person name="Copeland A.C."/>
            <person name="Dhillon B."/>
            <person name="Glaser F."/>
            <person name="Hesse C.N."/>
            <person name="Kosti I."/>
            <person name="LaButti K."/>
            <person name="Lindquist E.A."/>
            <person name="Lucas S."/>
            <person name="Salamov A.A."/>
            <person name="Bradshaw R.E."/>
            <person name="Ciuffetti L."/>
            <person name="Hamelin R.C."/>
            <person name="Kema G.H.J."/>
            <person name="Lawrence C."/>
            <person name="Scott J.A."/>
            <person name="Spatafora J.W."/>
            <person name="Turgeon B.G."/>
            <person name="de Wit P.J.G.M."/>
            <person name="Zhong S."/>
            <person name="Goodwin S.B."/>
            <person name="Grigoriev I.V."/>
        </authorList>
    </citation>
    <scope>NUCLEOTIDE SEQUENCE [LARGE SCALE GENOMIC DNA]</scope>
    <source>
        <strain evidence="8 9">UAMH 10762</strain>
    </source>
</reference>
<dbReference type="STRING" id="717646.M2MMS0"/>
<keyword evidence="5 7" id="KW-0472">Membrane</keyword>
<dbReference type="OMA" id="EPWQQDN"/>
<dbReference type="PANTHER" id="PTHR20855:SF52">
    <property type="entry name" value="ADIPONECTIN RECEPTOR PROTEIN"/>
    <property type="match status" value="1"/>
</dbReference>
<keyword evidence="4 7" id="KW-1133">Transmembrane helix</keyword>
<feature type="transmembrane region" description="Helical" evidence="7">
    <location>
        <begin position="136"/>
        <end position="155"/>
    </location>
</feature>
<dbReference type="GO" id="GO:0006882">
    <property type="term" value="P:intracellular zinc ion homeostasis"/>
    <property type="evidence" value="ECO:0007669"/>
    <property type="project" value="TreeGrafter"/>
</dbReference>
<dbReference type="GO" id="GO:0016020">
    <property type="term" value="C:membrane"/>
    <property type="evidence" value="ECO:0007669"/>
    <property type="project" value="UniProtKB-SubCell"/>
</dbReference>
<feature type="binding site" evidence="6">
    <location>
        <position position="268"/>
    </location>
    <ligand>
        <name>Zn(2+)</name>
        <dbReference type="ChEBI" id="CHEBI:29105"/>
    </ligand>
</feature>
<gene>
    <name evidence="8" type="ORF">BAUCODRAFT_37623</name>
</gene>
<dbReference type="InterPro" id="IPR004254">
    <property type="entry name" value="AdipoR/HlyIII-related"/>
</dbReference>
<evidence type="ECO:0000313" key="8">
    <source>
        <dbReference type="EMBL" id="EMC92723.1"/>
    </source>
</evidence>
<feature type="binding site" evidence="6">
    <location>
        <position position="264"/>
    </location>
    <ligand>
        <name>Zn(2+)</name>
        <dbReference type="ChEBI" id="CHEBI:29105"/>
    </ligand>
</feature>
<keyword evidence="9" id="KW-1185">Reference proteome</keyword>
<dbReference type="RefSeq" id="XP_007679797.1">
    <property type="nucleotide sequence ID" value="XM_007681607.1"/>
</dbReference>
<comment type="similarity">
    <text evidence="2">Belongs to the ADIPOR family.</text>
</comment>
<accession>M2MMS0</accession>
<feature type="transmembrane region" description="Helical" evidence="7">
    <location>
        <begin position="64"/>
        <end position="85"/>
    </location>
</feature>
<feature type="transmembrane region" description="Helical" evidence="7">
    <location>
        <begin position="164"/>
        <end position="183"/>
    </location>
</feature>
<feature type="transmembrane region" description="Helical" evidence="7">
    <location>
        <begin position="97"/>
        <end position="116"/>
    </location>
</feature>
<evidence type="ECO:0000313" key="9">
    <source>
        <dbReference type="Proteomes" id="UP000011761"/>
    </source>
</evidence>
<evidence type="ECO:0000256" key="5">
    <source>
        <dbReference type="ARBA" id="ARBA00023136"/>
    </source>
</evidence>
<dbReference type="PANTHER" id="PTHR20855">
    <property type="entry name" value="ADIPOR/PROGESTIN RECEPTOR-RELATED"/>
    <property type="match status" value="1"/>
</dbReference>
<comment type="subcellular location">
    <subcellularLocation>
        <location evidence="1">Membrane</location>
        <topology evidence="1">Multi-pass membrane protein</topology>
    </subcellularLocation>
</comment>
<name>M2MMS0_BAUPA</name>
<keyword evidence="6" id="KW-0479">Metal-binding</keyword>
<evidence type="ECO:0000256" key="3">
    <source>
        <dbReference type="ARBA" id="ARBA00022692"/>
    </source>
</evidence>
<dbReference type="KEGG" id="bcom:BAUCODRAFT_37623"/>
<dbReference type="Pfam" id="PF03006">
    <property type="entry name" value="HlyIII"/>
    <property type="match status" value="1"/>
</dbReference>
<dbReference type="GO" id="GO:0038023">
    <property type="term" value="F:signaling receptor activity"/>
    <property type="evidence" value="ECO:0007669"/>
    <property type="project" value="TreeGrafter"/>
</dbReference>
<evidence type="ECO:0000256" key="1">
    <source>
        <dbReference type="ARBA" id="ARBA00004141"/>
    </source>
</evidence>
<evidence type="ECO:0000256" key="7">
    <source>
        <dbReference type="SAM" id="Phobius"/>
    </source>
</evidence>
<feature type="transmembrane region" description="Helical" evidence="7">
    <location>
        <begin position="195"/>
        <end position="214"/>
    </location>
</feature>
<keyword evidence="6" id="KW-0862">Zinc</keyword>
<evidence type="ECO:0000256" key="4">
    <source>
        <dbReference type="ARBA" id="ARBA00022989"/>
    </source>
</evidence>
<organism evidence="8 9">
    <name type="scientific">Baudoinia panamericana (strain UAMH 10762)</name>
    <name type="common">Angels' share fungus</name>
    <name type="synonym">Baudoinia compniacensis (strain UAMH 10762)</name>
    <dbReference type="NCBI Taxonomy" id="717646"/>
    <lineage>
        <taxon>Eukaryota</taxon>
        <taxon>Fungi</taxon>
        <taxon>Dikarya</taxon>
        <taxon>Ascomycota</taxon>
        <taxon>Pezizomycotina</taxon>
        <taxon>Dothideomycetes</taxon>
        <taxon>Dothideomycetidae</taxon>
        <taxon>Mycosphaerellales</taxon>
        <taxon>Teratosphaeriaceae</taxon>
        <taxon>Baudoinia</taxon>
    </lineage>
</organism>
<sequence length="309" mass="34224">MDDKVDLVTKAEIKTQEALTVLWNDLPIWLQDNHYIHSGYRPQSNSYMKSAASLGYLHNESVNVWTHLLGAIIAAIAGTVLWTAIKPRFNMATNDDVKVFGCYFLGAVLCLGMSATYHTICNHSPAVAKFGNRLDYIGIILLIWGSFIPSIYYGFGSEPGLVRLYWAMITSIGVGTLAVVTLPRFRSPELRPVRAAMFVAMGLSAVFPVIHGAWRYGAAQMERQMGLSWVISQGVLYIAGAVIYAARIPERFKPGAFDLFGHSHQIFHVLVLLAAATHLVGLLKAFDYEHSHRSGLFDAYSSVRDVGRK</sequence>
<dbReference type="eggNOG" id="KOG0748">
    <property type="taxonomic scope" value="Eukaryota"/>
</dbReference>
<feature type="binding site" evidence="6">
    <location>
        <position position="118"/>
    </location>
    <ligand>
        <name>Zn(2+)</name>
        <dbReference type="ChEBI" id="CHEBI:29105"/>
    </ligand>
</feature>
<protein>
    <recommendedName>
        <fullName evidence="10">HlyIII-domain-containing protein</fullName>
    </recommendedName>
</protein>
<dbReference type="Proteomes" id="UP000011761">
    <property type="component" value="Unassembled WGS sequence"/>
</dbReference>
<dbReference type="EMBL" id="KB445561">
    <property type="protein sequence ID" value="EMC92723.1"/>
    <property type="molecule type" value="Genomic_DNA"/>
</dbReference>